<evidence type="ECO:0000313" key="4">
    <source>
        <dbReference type="Proteomes" id="UP000318681"/>
    </source>
</evidence>
<feature type="domain" description="Glycosyl transferase family 1" evidence="2">
    <location>
        <begin position="256"/>
        <end position="408"/>
    </location>
</feature>
<protein>
    <submittedName>
        <fullName evidence="3">Glycosyltransferase family 4 protein</fullName>
    </submittedName>
</protein>
<gene>
    <name evidence="3" type="ORF">FOY91_12250</name>
</gene>
<dbReference type="Proteomes" id="UP000318681">
    <property type="component" value="Unassembled WGS sequence"/>
</dbReference>
<dbReference type="InterPro" id="IPR001296">
    <property type="entry name" value="Glyco_trans_1"/>
</dbReference>
<dbReference type="GO" id="GO:0009103">
    <property type="term" value="P:lipopolysaccharide biosynthetic process"/>
    <property type="evidence" value="ECO:0007669"/>
    <property type="project" value="TreeGrafter"/>
</dbReference>
<dbReference type="CDD" id="cd03809">
    <property type="entry name" value="GT4_MtfB-like"/>
    <property type="match status" value="1"/>
</dbReference>
<dbReference type="EMBL" id="VNIM01000047">
    <property type="protein sequence ID" value="TVV73374.1"/>
    <property type="molecule type" value="Genomic_DNA"/>
</dbReference>
<organism evidence="3 4">
    <name type="scientific">Alterirhizorhabdus solaris</name>
    <dbReference type="NCBI Taxonomy" id="2529389"/>
    <lineage>
        <taxon>Bacteria</taxon>
        <taxon>Pseudomonadati</taxon>
        <taxon>Pseudomonadota</taxon>
        <taxon>Alphaproteobacteria</taxon>
        <taxon>Sphingomonadales</taxon>
        <taxon>Rhizorhabdaceae</taxon>
        <taxon>Alterirhizorhabdus</taxon>
    </lineage>
</organism>
<evidence type="ECO:0000313" key="3">
    <source>
        <dbReference type="EMBL" id="TVV73374.1"/>
    </source>
</evidence>
<dbReference type="Pfam" id="PF00534">
    <property type="entry name" value="Glycos_transf_1"/>
    <property type="match status" value="1"/>
</dbReference>
<reference evidence="3 4" key="1">
    <citation type="submission" date="2019-07" db="EMBL/GenBank/DDBJ databases">
        <title>Sphingomonas solaris sp. nov., isolated from a solar panel from Boston, Massachusetts.</title>
        <authorList>
            <person name="Tanner K."/>
            <person name="Pascual J."/>
            <person name="Mancuso C."/>
            <person name="Pereto J."/>
            <person name="Khalil A."/>
            <person name="Vilanova C."/>
        </authorList>
    </citation>
    <scope>NUCLEOTIDE SEQUENCE [LARGE SCALE GENOMIC DNA]</scope>
    <source>
        <strain evidence="3 4">R4DWN</strain>
    </source>
</reference>
<dbReference type="PANTHER" id="PTHR46401">
    <property type="entry name" value="GLYCOSYLTRANSFERASE WBBK-RELATED"/>
    <property type="match status" value="1"/>
</dbReference>
<dbReference type="OrthoDB" id="9801609at2"/>
<proteinExistence type="predicted"/>
<comment type="caution">
    <text evidence="3">The sequence shown here is derived from an EMBL/GenBank/DDBJ whole genome shotgun (WGS) entry which is preliminary data.</text>
</comment>
<evidence type="ECO:0000259" key="2">
    <source>
        <dbReference type="Pfam" id="PF00534"/>
    </source>
</evidence>
<dbReference type="SUPFAM" id="SSF53756">
    <property type="entry name" value="UDP-Glycosyltransferase/glycogen phosphorylase"/>
    <property type="match status" value="1"/>
</dbReference>
<keyword evidence="1 3" id="KW-0808">Transferase</keyword>
<dbReference type="GO" id="GO:0016757">
    <property type="term" value="F:glycosyltransferase activity"/>
    <property type="evidence" value="ECO:0007669"/>
    <property type="project" value="InterPro"/>
</dbReference>
<name>A0A558R1X0_9SPHN</name>
<keyword evidence="4" id="KW-1185">Reference proteome</keyword>
<accession>A0A558R1X0</accession>
<evidence type="ECO:0000256" key="1">
    <source>
        <dbReference type="ARBA" id="ARBA00022679"/>
    </source>
</evidence>
<dbReference type="RefSeq" id="WP_145152156.1">
    <property type="nucleotide sequence ID" value="NZ_VNIM01000047.1"/>
</dbReference>
<dbReference type="AlphaFoldDB" id="A0A558R1X0"/>
<sequence length="431" mass="47191">MRIGVDGYNMAMPTGTGVATYGVGLVQTLRSMGHRVEGVFGIDVGDDPRLREVLFFDNFARDEKDRRKRRKWDRRARAAIDVVRGWAGADAQEVTLSGHVETAAFAGRLPVFDRLVSSADLFERAHRHFSLFGRFLTLTMPDPPEIMHWTYPVPIRLKGAKNIYTLHDLVPLRLPYTTLDVKKTYHRMIEHCVREADHICTDSEASRNDILAMFDARPDRVTNTYLVPPSSGSALAADPADDAAIIAGTFGLAPQSYFLYFGAVEPRKNIGRLIEAYLSLNSQSSFVIVGAKAWSSDGDLKLLNSGAYGPAADRILRLSYLPRETLLRLIRGARAVVFPSLYEGFGLPVLEAMQLGTPVLTSDISSMPEVAGDAAMLVDPYAMKSIVAGLRALDDDAALRARLGAAGPAQAAKFSQARFADTLAGIYARLG</sequence>
<dbReference type="Gene3D" id="3.40.50.2000">
    <property type="entry name" value="Glycogen Phosphorylase B"/>
    <property type="match status" value="2"/>
</dbReference>
<dbReference type="PANTHER" id="PTHR46401:SF2">
    <property type="entry name" value="GLYCOSYLTRANSFERASE WBBK-RELATED"/>
    <property type="match status" value="1"/>
</dbReference>